<name>A0ABM0WB20_CAMSA</name>
<dbReference type="RefSeq" id="XP_010468384.2">
    <property type="nucleotide sequence ID" value="XM_010470082.2"/>
</dbReference>
<sequence length="572" mass="64901">MLTKLRISKLVSYTIPRRIFQRRFLVTNNAFSNTEEESPVVVAAESPELPSWIKDFLSNKPSSSSTSLVSEDDEDFVIPSLANWVESQKFSSEQVSEGNVVKKKPVEDIDKVCEFLNKKDASHLDVVKELSGCNVVVTESLVLQVLRRFSNVWNQAYGFFIWANSQTGYTHSAKSYNAMVDVLGKCRSFDLMWELVDEMKKKKSDESGLVTLDTMSKVMRRLAKSGKYSEAVDAFLGMEMSYGVKTDTIAMNSLMDALVKENSIEHAHEVFLKLFDTIKPDARTFNILIHGFCKARKFDDARKMMDLMKVTEFTPDVVTYTSFVEAYCKEGDFRRVNEILEEMRESGSNPNVVTYTIVMHSLGKAKQVAEALGVYEKMKEDGCVPDAKFYSSLIHILSKTGRFKDADEIFEDMTNQGVSRDVLVYNTMISAALHHSRDEMALCLLKRMEEEEEESCSPNVETYAPLLKMCCHKKKMKLLGILLHHMVKNDVSIDVSTYILLIRGLCMSGKVEEACLFFEEAVRKGMVPRDSTCKMLVEELDRKNMAEAKDKIQSLVQSKTMTHLRSPISVVS</sequence>
<comment type="similarity">
    <text evidence="1">Belongs to the PPR family. P subfamily.</text>
</comment>
<dbReference type="Proteomes" id="UP000694864">
    <property type="component" value="Chromosome 15"/>
</dbReference>
<evidence type="ECO:0000256" key="1">
    <source>
        <dbReference type="ARBA" id="ARBA00007626"/>
    </source>
</evidence>
<proteinExistence type="inferred from homology"/>
<feature type="repeat" description="PPR" evidence="3">
    <location>
        <begin position="494"/>
        <end position="528"/>
    </location>
</feature>
<dbReference type="Pfam" id="PF01535">
    <property type="entry name" value="PPR"/>
    <property type="match status" value="2"/>
</dbReference>
<feature type="repeat" description="PPR" evidence="3">
    <location>
        <begin position="316"/>
        <end position="350"/>
    </location>
</feature>
<keyword evidence="4" id="KW-1185">Reference proteome</keyword>
<protein>
    <submittedName>
        <fullName evidence="5">Pentatricopeptide repeat-containing protein At3g22670, mitochondrial-like</fullName>
    </submittedName>
</protein>
<organism evidence="4 5">
    <name type="scientific">Camelina sativa</name>
    <name type="common">False flax</name>
    <name type="synonym">Myagrum sativum</name>
    <dbReference type="NCBI Taxonomy" id="90675"/>
    <lineage>
        <taxon>Eukaryota</taxon>
        <taxon>Viridiplantae</taxon>
        <taxon>Streptophyta</taxon>
        <taxon>Embryophyta</taxon>
        <taxon>Tracheophyta</taxon>
        <taxon>Spermatophyta</taxon>
        <taxon>Magnoliopsida</taxon>
        <taxon>eudicotyledons</taxon>
        <taxon>Gunneridae</taxon>
        <taxon>Pentapetalae</taxon>
        <taxon>rosids</taxon>
        <taxon>malvids</taxon>
        <taxon>Brassicales</taxon>
        <taxon>Brassicaceae</taxon>
        <taxon>Camelineae</taxon>
        <taxon>Camelina</taxon>
    </lineage>
</organism>
<dbReference type="Pfam" id="PF12854">
    <property type="entry name" value="PPR_1"/>
    <property type="match status" value="2"/>
</dbReference>
<reference evidence="5" key="2">
    <citation type="submission" date="2025-08" db="UniProtKB">
        <authorList>
            <consortium name="RefSeq"/>
        </authorList>
    </citation>
    <scope>IDENTIFICATION</scope>
    <source>
        <tissue evidence="5">Leaf</tissue>
    </source>
</reference>
<feature type="repeat" description="PPR" evidence="3">
    <location>
        <begin position="172"/>
        <end position="206"/>
    </location>
</feature>
<feature type="repeat" description="PPR" evidence="3">
    <location>
        <begin position="281"/>
        <end position="315"/>
    </location>
</feature>
<dbReference type="NCBIfam" id="TIGR00756">
    <property type="entry name" value="PPR"/>
    <property type="match status" value="6"/>
</dbReference>
<feature type="repeat" description="PPR" evidence="3">
    <location>
        <begin position="351"/>
        <end position="385"/>
    </location>
</feature>
<keyword evidence="2" id="KW-0677">Repeat</keyword>
<dbReference type="PROSITE" id="PS51375">
    <property type="entry name" value="PPR"/>
    <property type="match status" value="6"/>
</dbReference>
<evidence type="ECO:0000256" key="2">
    <source>
        <dbReference type="ARBA" id="ARBA00022737"/>
    </source>
</evidence>
<dbReference type="PANTHER" id="PTHR47936:SF1">
    <property type="entry name" value="PENTATRICOPEPTIDE REPEAT-CONTAINING PROTEIN GUN1, CHLOROPLASTIC"/>
    <property type="match status" value="1"/>
</dbReference>
<dbReference type="Pfam" id="PF13041">
    <property type="entry name" value="PPR_2"/>
    <property type="match status" value="1"/>
</dbReference>
<dbReference type="Pfam" id="PF13812">
    <property type="entry name" value="PPR_3"/>
    <property type="match status" value="1"/>
</dbReference>
<feature type="repeat" description="PPR" evidence="3">
    <location>
        <begin position="386"/>
        <end position="420"/>
    </location>
</feature>
<dbReference type="Gene3D" id="1.25.40.10">
    <property type="entry name" value="Tetratricopeptide repeat domain"/>
    <property type="match status" value="4"/>
</dbReference>
<evidence type="ECO:0000256" key="3">
    <source>
        <dbReference type="PROSITE-ProRule" id="PRU00708"/>
    </source>
</evidence>
<evidence type="ECO:0000313" key="4">
    <source>
        <dbReference type="Proteomes" id="UP000694864"/>
    </source>
</evidence>
<dbReference type="InterPro" id="IPR011990">
    <property type="entry name" value="TPR-like_helical_dom_sf"/>
</dbReference>
<evidence type="ECO:0000313" key="5">
    <source>
        <dbReference type="RefSeq" id="XP_010468384.2"/>
    </source>
</evidence>
<reference evidence="4" key="1">
    <citation type="journal article" date="2014" name="Nat. Commun.">
        <title>The emerging biofuel crop Camelina sativa retains a highly undifferentiated hexaploid genome structure.</title>
        <authorList>
            <person name="Kagale S."/>
            <person name="Koh C."/>
            <person name="Nixon J."/>
            <person name="Bollina V."/>
            <person name="Clarke W.E."/>
            <person name="Tuteja R."/>
            <person name="Spillane C."/>
            <person name="Robinson S.J."/>
            <person name="Links M.G."/>
            <person name="Clarke C."/>
            <person name="Higgins E.E."/>
            <person name="Huebert T."/>
            <person name="Sharpe A.G."/>
            <person name="Parkin I.A."/>
        </authorList>
    </citation>
    <scope>NUCLEOTIDE SEQUENCE [LARGE SCALE GENOMIC DNA]</scope>
    <source>
        <strain evidence="4">cv. DH55</strain>
    </source>
</reference>
<gene>
    <name evidence="5" type="primary">LOC104748442</name>
</gene>
<dbReference type="PANTHER" id="PTHR47936">
    <property type="entry name" value="PPR_LONG DOMAIN-CONTAINING PROTEIN"/>
    <property type="match status" value="1"/>
</dbReference>
<dbReference type="InterPro" id="IPR002885">
    <property type="entry name" value="PPR_rpt"/>
</dbReference>
<accession>A0ABM0WB20</accession>
<dbReference type="GeneID" id="104748442"/>